<dbReference type="Proteomes" id="UP001205843">
    <property type="component" value="Unassembled WGS sequence"/>
</dbReference>
<evidence type="ECO:0000259" key="4">
    <source>
        <dbReference type="Pfam" id="PF13458"/>
    </source>
</evidence>
<feature type="chain" id="PRO_5042108306" evidence="3">
    <location>
        <begin position="24"/>
        <end position="406"/>
    </location>
</feature>
<dbReference type="CDD" id="cd06327">
    <property type="entry name" value="PBP1_SBP-like"/>
    <property type="match status" value="1"/>
</dbReference>
<reference evidence="5" key="1">
    <citation type="submission" date="2022-03" db="EMBL/GenBank/DDBJ databases">
        <title>Genomic Encyclopedia of Type Strains, Phase III (KMG-III): the genomes of soil and plant-associated and newly described type strains.</title>
        <authorList>
            <person name="Whitman W."/>
        </authorList>
    </citation>
    <scope>NUCLEOTIDE SEQUENCE</scope>
    <source>
        <strain evidence="5">ANL 6-2</strain>
    </source>
</reference>
<comment type="similarity">
    <text evidence="1">Belongs to the leucine-binding protein family.</text>
</comment>
<dbReference type="RefSeq" id="WP_253482013.1">
    <property type="nucleotide sequence ID" value="NZ_JALJXV010000009.1"/>
</dbReference>
<dbReference type="EMBL" id="JALJXV010000009">
    <property type="protein sequence ID" value="MCP1676313.1"/>
    <property type="molecule type" value="Genomic_DNA"/>
</dbReference>
<evidence type="ECO:0000256" key="1">
    <source>
        <dbReference type="ARBA" id="ARBA00010062"/>
    </source>
</evidence>
<dbReference type="InterPro" id="IPR028082">
    <property type="entry name" value="Peripla_BP_I"/>
</dbReference>
<feature type="domain" description="Leucine-binding protein" evidence="4">
    <location>
        <begin position="33"/>
        <end position="370"/>
    </location>
</feature>
<comment type="caution">
    <text evidence="5">The sequence shown here is derived from an EMBL/GenBank/DDBJ whole genome shotgun (WGS) entry which is preliminary data.</text>
</comment>
<sequence length="406" mass="43736">MRHYRLACHHIIFLLLLIISPLAASSATDDGVVRILVITDLSGVFRDIAGPGSATGARLAAEDFSEVTSAGPVEIIVRDSRLDRDHAAAVAQEIHAETPLDLIVGHVSSGVALGLQPFAEEKGILIIHAGPASDSLTNGACSALSAHWGFDTYALAHAIVQARSARYGDESWFIITSDYAFGHDLEARAMDAIDRYGGDLLGVSRVPFPAQDFSTALREALDTDADLIALAMAGEDFQLAVRQAYEEGVREAGRDLIGLDVFITDVHRLGLYATAGLGYATSFYWDADEESRAFAARFREQEGVKPAVPQAATYSAVRHYLKAVNNAGTDAPQLVLDQMRNSPVDDFFGKGGHIRADGGMVHDMLQVRVRSPRAADASWAYLDVESVIDGSRAFRPLAESDCPLLR</sequence>
<dbReference type="InterPro" id="IPR051010">
    <property type="entry name" value="BCAA_transport"/>
</dbReference>
<evidence type="ECO:0000256" key="3">
    <source>
        <dbReference type="SAM" id="SignalP"/>
    </source>
</evidence>
<proteinExistence type="inferred from homology"/>
<dbReference type="Pfam" id="PF13458">
    <property type="entry name" value="Peripla_BP_6"/>
    <property type="match status" value="1"/>
</dbReference>
<dbReference type="PANTHER" id="PTHR30483:SF6">
    <property type="entry name" value="PERIPLASMIC BINDING PROTEIN OF ABC TRANSPORTER FOR NATURAL AMINO ACIDS"/>
    <property type="match status" value="1"/>
</dbReference>
<feature type="signal peptide" evidence="3">
    <location>
        <begin position="1"/>
        <end position="23"/>
    </location>
</feature>
<keyword evidence="2 3" id="KW-0732">Signal</keyword>
<evidence type="ECO:0000313" key="5">
    <source>
        <dbReference type="EMBL" id="MCP1676313.1"/>
    </source>
</evidence>
<organism evidence="5 6">
    <name type="scientific">Natronocella acetinitrilica</name>
    <dbReference type="NCBI Taxonomy" id="414046"/>
    <lineage>
        <taxon>Bacteria</taxon>
        <taxon>Pseudomonadati</taxon>
        <taxon>Pseudomonadota</taxon>
        <taxon>Gammaproteobacteria</taxon>
        <taxon>Chromatiales</taxon>
        <taxon>Ectothiorhodospiraceae</taxon>
        <taxon>Natronocella</taxon>
    </lineage>
</organism>
<gene>
    <name evidence="5" type="ORF">J2T57_003474</name>
</gene>
<dbReference type="SUPFAM" id="SSF53822">
    <property type="entry name" value="Periplasmic binding protein-like I"/>
    <property type="match status" value="1"/>
</dbReference>
<accession>A0AAE3G777</accession>
<evidence type="ECO:0000313" key="6">
    <source>
        <dbReference type="Proteomes" id="UP001205843"/>
    </source>
</evidence>
<keyword evidence="6" id="KW-1185">Reference proteome</keyword>
<dbReference type="PANTHER" id="PTHR30483">
    <property type="entry name" value="LEUCINE-SPECIFIC-BINDING PROTEIN"/>
    <property type="match status" value="1"/>
</dbReference>
<name>A0AAE3G777_9GAMM</name>
<dbReference type="Gene3D" id="3.40.50.2300">
    <property type="match status" value="2"/>
</dbReference>
<dbReference type="AlphaFoldDB" id="A0AAE3G777"/>
<evidence type="ECO:0000256" key="2">
    <source>
        <dbReference type="ARBA" id="ARBA00022729"/>
    </source>
</evidence>
<protein>
    <submittedName>
        <fullName evidence="5">Branched-chain amino acid transport system substrate-binding protein</fullName>
    </submittedName>
</protein>
<dbReference type="InterPro" id="IPR028081">
    <property type="entry name" value="Leu-bd"/>
</dbReference>